<sequence length="94" mass="10366">MNKSICAAVLISALIGARAASAQGMLLDFAADKVIKKYQTATCDELKAQKKDPRTDKEKEAIQFLRNDSQARVFFINKIAAPVLNKMYDCGMIP</sequence>
<reference evidence="2 3" key="1">
    <citation type="submission" date="2016-10" db="EMBL/GenBank/DDBJ databases">
        <authorList>
            <person name="de Groot N.N."/>
        </authorList>
    </citation>
    <scope>NUCLEOTIDE SEQUENCE [LARGE SCALE GENOMIC DNA]</scope>
    <source>
        <strain evidence="2 3">GAS522</strain>
    </source>
</reference>
<gene>
    <name evidence="2" type="ORF">SAMN05444171_5499</name>
</gene>
<evidence type="ECO:0000313" key="3">
    <source>
        <dbReference type="Proteomes" id="UP000183208"/>
    </source>
</evidence>
<dbReference type="AlphaFoldDB" id="A0A1M7DXL1"/>
<protein>
    <submittedName>
        <fullName evidence="2">Uncharacterized protein</fullName>
    </submittedName>
</protein>
<keyword evidence="1" id="KW-0732">Signal</keyword>
<proteinExistence type="predicted"/>
<feature type="chain" id="PRO_5030031869" evidence="1">
    <location>
        <begin position="23"/>
        <end position="94"/>
    </location>
</feature>
<feature type="signal peptide" evidence="1">
    <location>
        <begin position="1"/>
        <end position="22"/>
    </location>
</feature>
<dbReference type="EMBL" id="FNTI01000001">
    <property type="protein sequence ID" value="SED87781.1"/>
    <property type="molecule type" value="Genomic_DNA"/>
</dbReference>
<organism evidence="2 3">
    <name type="scientific">Bradyrhizobium lablabi</name>
    <dbReference type="NCBI Taxonomy" id="722472"/>
    <lineage>
        <taxon>Bacteria</taxon>
        <taxon>Pseudomonadati</taxon>
        <taxon>Pseudomonadota</taxon>
        <taxon>Alphaproteobacteria</taxon>
        <taxon>Hyphomicrobiales</taxon>
        <taxon>Nitrobacteraceae</taxon>
        <taxon>Bradyrhizobium</taxon>
    </lineage>
</organism>
<accession>A0A1M7DXL1</accession>
<evidence type="ECO:0000256" key="1">
    <source>
        <dbReference type="SAM" id="SignalP"/>
    </source>
</evidence>
<evidence type="ECO:0000313" key="2">
    <source>
        <dbReference type="EMBL" id="SED87781.1"/>
    </source>
</evidence>
<dbReference type="Proteomes" id="UP000183208">
    <property type="component" value="Unassembled WGS sequence"/>
</dbReference>
<name>A0A1M7DXL1_9BRAD</name>